<evidence type="ECO:0000313" key="3">
    <source>
        <dbReference type="EMBL" id="XDI05010.1"/>
    </source>
</evidence>
<gene>
    <name evidence="3" type="ORF">ABFY20_17005</name>
</gene>
<dbReference type="RefSeq" id="WP_368497388.1">
    <property type="nucleotide sequence ID" value="NZ_CP162511.1"/>
</dbReference>
<keyword evidence="2" id="KW-0472">Membrane</keyword>
<name>A0AB39BF54_9MICO</name>
<keyword evidence="2" id="KW-0812">Transmembrane</keyword>
<keyword evidence="2" id="KW-1133">Transmembrane helix</keyword>
<accession>A0AB39BF54</accession>
<proteinExistence type="predicted"/>
<sequence>MSFLGGGSKDPFEPGKTERENLQKKAEEAEKGKNPNRPSNSRIAIWVIVGGVGLYLIGSGVWGILTH</sequence>
<evidence type="ECO:0008006" key="4">
    <source>
        <dbReference type="Google" id="ProtNLM"/>
    </source>
</evidence>
<evidence type="ECO:0000256" key="1">
    <source>
        <dbReference type="SAM" id="MobiDB-lite"/>
    </source>
</evidence>
<protein>
    <recommendedName>
        <fullName evidence="4">Stress-associated endoplasmic reticulum protein</fullName>
    </recommendedName>
</protein>
<reference evidence="3" key="1">
    <citation type="submission" date="2024-05" db="EMBL/GenBank/DDBJ databases">
        <title>Herbiconiux sp. A18JL235.</title>
        <authorList>
            <person name="Zhang G."/>
        </authorList>
    </citation>
    <scope>NUCLEOTIDE SEQUENCE</scope>
    <source>
        <strain evidence="3">A18JL235</strain>
    </source>
</reference>
<evidence type="ECO:0000256" key="2">
    <source>
        <dbReference type="SAM" id="Phobius"/>
    </source>
</evidence>
<feature type="region of interest" description="Disordered" evidence="1">
    <location>
        <begin position="1"/>
        <end position="39"/>
    </location>
</feature>
<dbReference type="AlphaFoldDB" id="A0AB39BF54"/>
<dbReference type="EMBL" id="CP162511">
    <property type="protein sequence ID" value="XDI05010.1"/>
    <property type="molecule type" value="Genomic_DNA"/>
</dbReference>
<organism evidence="3">
    <name type="scientific">Herbiconiux sp. A18JL235</name>
    <dbReference type="NCBI Taxonomy" id="3152363"/>
    <lineage>
        <taxon>Bacteria</taxon>
        <taxon>Bacillati</taxon>
        <taxon>Actinomycetota</taxon>
        <taxon>Actinomycetes</taxon>
        <taxon>Micrococcales</taxon>
        <taxon>Microbacteriaceae</taxon>
        <taxon>Herbiconiux</taxon>
    </lineage>
</organism>
<feature type="compositionally biased region" description="Basic and acidic residues" evidence="1">
    <location>
        <begin position="10"/>
        <end position="33"/>
    </location>
</feature>
<feature type="transmembrane region" description="Helical" evidence="2">
    <location>
        <begin position="43"/>
        <end position="65"/>
    </location>
</feature>